<name>A0ABU4N2R6_9ACTN</name>
<comment type="caution">
    <text evidence="1">The sequence shown here is derived from an EMBL/GenBank/DDBJ whole genome shotgun (WGS) entry which is preliminary data.</text>
</comment>
<evidence type="ECO:0000313" key="2">
    <source>
        <dbReference type="Proteomes" id="UP001282474"/>
    </source>
</evidence>
<evidence type="ECO:0000313" key="1">
    <source>
        <dbReference type="EMBL" id="MDX3044071.1"/>
    </source>
</evidence>
<keyword evidence="2" id="KW-1185">Reference proteome</keyword>
<sequence>MYGSRRFTLIELAAGIAERAVRVTRLFFNIATHQASWGPTDLYAAVMTAKFVAAHDLIDRAEGLVDDDPDVDLVQVRQPVWFGSTDLHEEN</sequence>
<protein>
    <submittedName>
        <fullName evidence="1">Uncharacterized protein</fullName>
    </submittedName>
</protein>
<dbReference type="Proteomes" id="UP001282474">
    <property type="component" value="Unassembled WGS sequence"/>
</dbReference>
<dbReference type="RefSeq" id="WP_319703530.1">
    <property type="nucleotide sequence ID" value="NZ_JARAWJ010000067.1"/>
</dbReference>
<organism evidence="1 2">
    <name type="scientific">Streptomyces caniscabiei</name>
    <dbReference type="NCBI Taxonomy" id="2746961"/>
    <lineage>
        <taxon>Bacteria</taxon>
        <taxon>Bacillati</taxon>
        <taxon>Actinomycetota</taxon>
        <taxon>Actinomycetes</taxon>
        <taxon>Kitasatosporales</taxon>
        <taxon>Streptomycetaceae</taxon>
        <taxon>Streptomyces</taxon>
    </lineage>
</organism>
<accession>A0ABU4N2R6</accession>
<gene>
    <name evidence="1" type="ORF">PV383_43965</name>
</gene>
<dbReference type="EMBL" id="JARAWJ010000067">
    <property type="protein sequence ID" value="MDX3044071.1"/>
    <property type="molecule type" value="Genomic_DNA"/>
</dbReference>
<reference evidence="1 2" key="1">
    <citation type="journal article" date="2023" name="Microb. Genom.">
        <title>Mesoterricola silvestris gen. nov., sp. nov., Mesoterricola sediminis sp. nov., Geothrix oryzae sp. nov., Geothrix edaphica sp. nov., Geothrix rubra sp. nov., and Geothrix limicola sp. nov., six novel members of Acidobacteriota isolated from soils.</title>
        <authorList>
            <person name="Weisberg A.J."/>
            <person name="Pearce E."/>
            <person name="Kramer C.G."/>
            <person name="Chang J.H."/>
            <person name="Clarke C.R."/>
        </authorList>
    </citation>
    <scope>NUCLEOTIDE SEQUENCE [LARGE SCALE GENOMIC DNA]</scope>
    <source>
        <strain evidence="1 2">NE20-4-1</strain>
    </source>
</reference>
<proteinExistence type="predicted"/>